<name>A0ABT5AYE3_9BACT</name>
<evidence type="ECO:0000256" key="1">
    <source>
        <dbReference type="ARBA" id="ARBA00022553"/>
    </source>
</evidence>
<dbReference type="PANTHER" id="PTHR33745">
    <property type="entry name" value="RSBT ANTAGONIST PROTEIN RSBS-RELATED"/>
    <property type="match status" value="1"/>
</dbReference>
<dbReference type="Pfam" id="PF01740">
    <property type="entry name" value="STAS"/>
    <property type="match status" value="1"/>
</dbReference>
<dbReference type="PROSITE" id="PS50801">
    <property type="entry name" value="STAS"/>
    <property type="match status" value="1"/>
</dbReference>
<comment type="caution">
    <text evidence="3">The sequence shown here is derived from an EMBL/GenBank/DDBJ whole genome shotgun (WGS) entry which is preliminary data.</text>
</comment>
<keyword evidence="1" id="KW-0597">Phosphoprotein</keyword>
<dbReference type="InterPro" id="IPR035965">
    <property type="entry name" value="PAS-like_dom_sf"/>
</dbReference>
<feature type="domain" description="STAS" evidence="2">
    <location>
        <begin position="139"/>
        <end position="249"/>
    </location>
</feature>
<dbReference type="EMBL" id="JAQNDN010000001">
    <property type="protein sequence ID" value="MDC0666856.1"/>
    <property type="molecule type" value="Genomic_DNA"/>
</dbReference>
<reference evidence="3 4" key="1">
    <citation type="submission" date="2022-11" db="EMBL/GenBank/DDBJ databases">
        <title>Minimal conservation of predation-associated metabolite biosynthetic gene clusters underscores biosynthetic potential of Myxococcota including descriptions for ten novel species: Archangium lansinium sp. nov., Myxococcus landrumus sp. nov., Nannocystis bai.</title>
        <authorList>
            <person name="Ahearne A."/>
            <person name="Stevens C."/>
            <person name="Dowd S."/>
        </authorList>
    </citation>
    <scope>NUCLEOTIDE SEQUENCE [LARGE SCALE GENOMIC DNA]</scope>
    <source>
        <strain evidence="3 4">NCELM</strain>
    </source>
</reference>
<dbReference type="SMART" id="SM00091">
    <property type="entry name" value="PAS"/>
    <property type="match status" value="1"/>
</dbReference>
<proteinExistence type="predicted"/>
<dbReference type="SUPFAM" id="SSF52091">
    <property type="entry name" value="SpoIIaa-like"/>
    <property type="match status" value="1"/>
</dbReference>
<dbReference type="SUPFAM" id="SSF55785">
    <property type="entry name" value="PYP-like sensor domain (PAS domain)"/>
    <property type="match status" value="1"/>
</dbReference>
<accession>A0ABT5AYE3</accession>
<dbReference type="Pfam" id="PF00989">
    <property type="entry name" value="PAS"/>
    <property type="match status" value="1"/>
</dbReference>
<sequence length="253" mass="26704">MVAPLDAAAVLSLLGALPVALYVMHEGTLLWCNDKFAEMCECPKEQALGRSFVGFVAPEDRAFVVDRYRRRAAGEPVPDHYEFSVFGQESGKRTPIHMSVTLVQAGATRYSIGVVVDLTEQRSVAAGLASGGAIERSSPTPVLRVAAGVLVVPLVGHYHAARVQDLTQTVLAAISNQRAHALILDVTGLVDADERVADYFARTAAAARLLGARCLLAGVSPALAQLLAAAPGTLHMTSAATLEDALQVVRRPA</sequence>
<dbReference type="RefSeq" id="WP_271994585.1">
    <property type="nucleotide sequence ID" value="NZ_JAQNDN010000001.1"/>
</dbReference>
<dbReference type="InterPro" id="IPR036513">
    <property type="entry name" value="STAS_dom_sf"/>
</dbReference>
<dbReference type="InterPro" id="IPR051932">
    <property type="entry name" value="Bact_StressResp_Reg"/>
</dbReference>
<dbReference type="InterPro" id="IPR002645">
    <property type="entry name" value="STAS_dom"/>
</dbReference>
<dbReference type="CDD" id="cd07041">
    <property type="entry name" value="STAS_RsbR_RsbS_like"/>
    <property type="match status" value="1"/>
</dbReference>
<protein>
    <submittedName>
        <fullName evidence="3">PAS domain S-box protein</fullName>
    </submittedName>
</protein>
<dbReference type="PANTHER" id="PTHR33745:SF3">
    <property type="entry name" value="RSBT CO-ANTAGONIST PROTEIN RSBRC"/>
    <property type="match status" value="1"/>
</dbReference>
<dbReference type="Gene3D" id="3.30.450.20">
    <property type="entry name" value="PAS domain"/>
    <property type="match status" value="1"/>
</dbReference>
<organism evidence="3 4">
    <name type="scientific">Nannocystis radixulma</name>
    <dbReference type="NCBI Taxonomy" id="2995305"/>
    <lineage>
        <taxon>Bacteria</taxon>
        <taxon>Pseudomonadati</taxon>
        <taxon>Myxococcota</taxon>
        <taxon>Polyangia</taxon>
        <taxon>Nannocystales</taxon>
        <taxon>Nannocystaceae</taxon>
        <taxon>Nannocystis</taxon>
    </lineage>
</organism>
<dbReference type="Proteomes" id="UP001217838">
    <property type="component" value="Unassembled WGS sequence"/>
</dbReference>
<gene>
    <name evidence="3" type="ORF">POL58_03875</name>
</gene>
<dbReference type="NCBIfam" id="TIGR00229">
    <property type="entry name" value="sensory_box"/>
    <property type="match status" value="1"/>
</dbReference>
<dbReference type="InterPro" id="IPR013767">
    <property type="entry name" value="PAS_fold"/>
</dbReference>
<evidence type="ECO:0000313" key="4">
    <source>
        <dbReference type="Proteomes" id="UP001217838"/>
    </source>
</evidence>
<dbReference type="Gene3D" id="3.30.750.24">
    <property type="entry name" value="STAS domain"/>
    <property type="match status" value="1"/>
</dbReference>
<evidence type="ECO:0000313" key="3">
    <source>
        <dbReference type="EMBL" id="MDC0666856.1"/>
    </source>
</evidence>
<dbReference type="CDD" id="cd00130">
    <property type="entry name" value="PAS"/>
    <property type="match status" value="1"/>
</dbReference>
<keyword evidence="4" id="KW-1185">Reference proteome</keyword>
<dbReference type="InterPro" id="IPR000014">
    <property type="entry name" value="PAS"/>
</dbReference>
<evidence type="ECO:0000259" key="2">
    <source>
        <dbReference type="PROSITE" id="PS50801"/>
    </source>
</evidence>